<keyword evidence="3" id="KW-1185">Reference proteome</keyword>
<dbReference type="Proteomes" id="UP000799538">
    <property type="component" value="Unassembled WGS sequence"/>
</dbReference>
<evidence type="ECO:0000313" key="2">
    <source>
        <dbReference type="EMBL" id="KAF2221458.1"/>
    </source>
</evidence>
<evidence type="ECO:0000313" key="3">
    <source>
        <dbReference type="Proteomes" id="UP000799538"/>
    </source>
</evidence>
<gene>
    <name evidence="2" type="ORF">BDZ85DRAFT_251210</name>
</gene>
<dbReference type="AlphaFoldDB" id="A0A6A6G7E0"/>
<sequence>MQLKLSSLVTSLACLATTLPLTCAKPIPQETHSSNSLSPRQSFCNIGSCVPFFRREPPWNSFDILVPPSAVGTTSQATSGGANPSVIADAWSRADGGAFLAINLGHAFRFTPLQYMELSVRHGNEEVAIQRNRLAATSRGALQTLSHTVVAPWRAQTREVGRAVRLTISSSSSPAAMIGQHTDILLRMTLVKRDPQPLNSSRGPSQMVLHEWNRCPSLQVGNTHLQLIDDVITEWFDQPAELPIVAPWAVHGTGKSPGAVARIAAVDTFPEDVGC</sequence>
<feature type="signal peptide" evidence="1">
    <location>
        <begin position="1"/>
        <end position="24"/>
    </location>
</feature>
<dbReference type="OrthoDB" id="5078722at2759"/>
<evidence type="ECO:0000256" key="1">
    <source>
        <dbReference type="SAM" id="SignalP"/>
    </source>
</evidence>
<name>A0A6A6G7E0_9PEZI</name>
<dbReference type="EMBL" id="ML992510">
    <property type="protein sequence ID" value="KAF2221458.1"/>
    <property type="molecule type" value="Genomic_DNA"/>
</dbReference>
<protein>
    <submittedName>
        <fullName evidence="2">Uncharacterized protein</fullName>
    </submittedName>
</protein>
<accession>A0A6A6G7E0</accession>
<reference evidence="3" key="1">
    <citation type="journal article" date="2020" name="Stud. Mycol.">
        <title>101 Dothideomycetes genomes: A test case for predicting lifestyles and emergence of pathogens.</title>
        <authorList>
            <person name="Haridas S."/>
            <person name="Albert R."/>
            <person name="Binder M."/>
            <person name="Bloem J."/>
            <person name="LaButti K."/>
            <person name="Salamov A."/>
            <person name="Andreopoulos B."/>
            <person name="Baker S."/>
            <person name="Barry K."/>
            <person name="Bills G."/>
            <person name="Bluhm B."/>
            <person name="Cannon C."/>
            <person name="Castanera R."/>
            <person name="Culley D."/>
            <person name="Daum C."/>
            <person name="Ezra D."/>
            <person name="Gonzalez J."/>
            <person name="Henrissat B."/>
            <person name="Kuo A."/>
            <person name="Liang C."/>
            <person name="Lipzen A."/>
            <person name="Lutzoni F."/>
            <person name="Magnuson J."/>
            <person name="Mondo S."/>
            <person name="Nolan M."/>
            <person name="Ohm R."/>
            <person name="Pangilinan J."/>
            <person name="Park H.-J."/>
            <person name="Ramirez L."/>
            <person name="Alfaro M."/>
            <person name="Sun H."/>
            <person name="Tritt A."/>
            <person name="Yoshinaga Y."/>
            <person name="Zwiers L.-H."/>
            <person name="Turgeon B."/>
            <person name="Goodwin S."/>
            <person name="Spatafora J."/>
            <person name="Crous P."/>
            <person name="Grigoriev I."/>
        </authorList>
    </citation>
    <scope>NUCLEOTIDE SEQUENCE [LARGE SCALE GENOMIC DNA]</scope>
    <source>
        <strain evidence="3">CECT 20119</strain>
    </source>
</reference>
<proteinExistence type="predicted"/>
<organism evidence="2 3">
    <name type="scientific">Elsinoe ampelina</name>
    <dbReference type="NCBI Taxonomy" id="302913"/>
    <lineage>
        <taxon>Eukaryota</taxon>
        <taxon>Fungi</taxon>
        <taxon>Dikarya</taxon>
        <taxon>Ascomycota</taxon>
        <taxon>Pezizomycotina</taxon>
        <taxon>Dothideomycetes</taxon>
        <taxon>Dothideomycetidae</taxon>
        <taxon>Myriangiales</taxon>
        <taxon>Elsinoaceae</taxon>
        <taxon>Elsinoe</taxon>
    </lineage>
</organism>
<feature type="chain" id="PRO_5025694544" evidence="1">
    <location>
        <begin position="25"/>
        <end position="275"/>
    </location>
</feature>
<keyword evidence="1" id="KW-0732">Signal</keyword>